<dbReference type="SUPFAM" id="SSF46785">
    <property type="entry name" value="Winged helix' DNA-binding domain"/>
    <property type="match status" value="1"/>
</dbReference>
<evidence type="ECO:0000256" key="1">
    <source>
        <dbReference type="ARBA" id="ARBA00023015"/>
    </source>
</evidence>
<dbReference type="GO" id="GO:0003677">
    <property type="term" value="F:DNA binding"/>
    <property type="evidence" value="ECO:0007669"/>
    <property type="project" value="UniProtKB-KW"/>
</dbReference>
<dbReference type="SMART" id="SM00346">
    <property type="entry name" value="HTH_ICLR"/>
    <property type="match status" value="1"/>
</dbReference>
<keyword evidence="7" id="KW-1185">Reference proteome</keyword>
<dbReference type="Proteomes" id="UP000241118">
    <property type="component" value="Unassembled WGS sequence"/>
</dbReference>
<dbReference type="PROSITE" id="PS51078">
    <property type="entry name" value="ICLR_ED"/>
    <property type="match status" value="1"/>
</dbReference>
<reference evidence="6 7" key="1">
    <citation type="submission" date="2018-03" db="EMBL/GenBank/DDBJ databases">
        <title>Genomic Encyclopedia of Type Strains, Phase III (KMG-III): the genomes of soil and plant-associated and newly described type strains.</title>
        <authorList>
            <person name="Whitman W."/>
        </authorList>
    </citation>
    <scope>NUCLEOTIDE SEQUENCE [LARGE SCALE GENOMIC DNA]</scope>
    <source>
        <strain evidence="6 7">CGMCC 4.7097</strain>
    </source>
</reference>
<dbReference type="PANTHER" id="PTHR30136">
    <property type="entry name" value="HELIX-TURN-HELIX TRANSCRIPTIONAL REGULATOR, ICLR FAMILY"/>
    <property type="match status" value="1"/>
</dbReference>
<feature type="domain" description="HTH iclR-type" evidence="4">
    <location>
        <begin position="10"/>
        <end position="71"/>
    </location>
</feature>
<evidence type="ECO:0000313" key="7">
    <source>
        <dbReference type="Proteomes" id="UP000241118"/>
    </source>
</evidence>
<dbReference type="GO" id="GO:0003700">
    <property type="term" value="F:DNA-binding transcription factor activity"/>
    <property type="evidence" value="ECO:0007669"/>
    <property type="project" value="TreeGrafter"/>
</dbReference>
<proteinExistence type="predicted"/>
<dbReference type="InterPro" id="IPR050707">
    <property type="entry name" value="HTH_MetabolicPath_Reg"/>
</dbReference>
<dbReference type="InterPro" id="IPR029016">
    <property type="entry name" value="GAF-like_dom_sf"/>
</dbReference>
<dbReference type="InterPro" id="IPR014757">
    <property type="entry name" value="Tscrpt_reg_IclR_C"/>
</dbReference>
<sequence length="271" mass="29493">MAVNGDAPRRSMAGRALALLGVFDPAHPRLRLTELARRADLPLATVHRLTGELVSWGALERDADGYYSIGLRLWEAATLAPVAGRLREVALPFMQDLYEATRENIHLAVHDGFDALYVEKLSGHRSVPVISRIGARLPLHSTGVGKALLARAGAEFLRSYLERPLPRFTRYTITERARLVREVRATARRGYALTNEEMTLGSCSVAVPIPVEGHGPAGALGIVVRSVRTDLHRLVPDLRAAADAIARRLDESRVPGVAEGGFVHLARGGSR</sequence>
<dbReference type="PROSITE" id="PS51077">
    <property type="entry name" value="HTH_ICLR"/>
    <property type="match status" value="1"/>
</dbReference>
<protein>
    <submittedName>
        <fullName evidence="6">IclR family transcriptional regulator</fullName>
    </submittedName>
</protein>
<dbReference type="Pfam" id="PF09339">
    <property type="entry name" value="HTH_IclR"/>
    <property type="match status" value="1"/>
</dbReference>
<keyword evidence="3" id="KW-0804">Transcription</keyword>
<dbReference type="EMBL" id="PYAX01000017">
    <property type="protein sequence ID" value="PSL51868.1"/>
    <property type="molecule type" value="Genomic_DNA"/>
</dbReference>
<dbReference type="PANTHER" id="PTHR30136:SF24">
    <property type="entry name" value="HTH-TYPE TRANSCRIPTIONAL REPRESSOR ALLR"/>
    <property type="match status" value="1"/>
</dbReference>
<dbReference type="InterPro" id="IPR005471">
    <property type="entry name" value="Tscrpt_reg_IclR_N"/>
</dbReference>
<evidence type="ECO:0000256" key="2">
    <source>
        <dbReference type="ARBA" id="ARBA00023125"/>
    </source>
</evidence>
<gene>
    <name evidence="6" type="ORF">B0I31_11762</name>
</gene>
<keyword evidence="1" id="KW-0805">Transcription regulation</keyword>
<keyword evidence="2" id="KW-0238">DNA-binding</keyword>
<dbReference type="GO" id="GO:0045892">
    <property type="term" value="P:negative regulation of DNA-templated transcription"/>
    <property type="evidence" value="ECO:0007669"/>
    <property type="project" value="TreeGrafter"/>
</dbReference>
<dbReference type="RefSeq" id="WP_106619518.1">
    <property type="nucleotide sequence ID" value="NZ_PYAX01000017.1"/>
</dbReference>
<feature type="domain" description="IclR-ED" evidence="5">
    <location>
        <begin position="72"/>
        <end position="251"/>
    </location>
</feature>
<dbReference type="SUPFAM" id="SSF55781">
    <property type="entry name" value="GAF domain-like"/>
    <property type="match status" value="1"/>
</dbReference>
<dbReference type="Gene3D" id="3.30.450.40">
    <property type="match status" value="1"/>
</dbReference>
<evidence type="ECO:0000313" key="6">
    <source>
        <dbReference type="EMBL" id="PSL51868.1"/>
    </source>
</evidence>
<name>A0A2P8I067_SACCR</name>
<dbReference type="InterPro" id="IPR036390">
    <property type="entry name" value="WH_DNA-bd_sf"/>
</dbReference>
<dbReference type="Gene3D" id="1.10.10.10">
    <property type="entry name" value="Winged helix-like DNA-binding domain superfamily/Winged helix DNA-binding domain"/>
    <property type="match status" value="1"/>
</dbReference>
<comment type="caution">
    <text evidence="6">The sequence shown here is derived from an EMBL/GenBank/DDBJ whole genome shotgun (WGS) entry which is preliminary data.</text>
</comment>
<organism evidence="6 7">
    <name type="scientific">Saccharothrix carnea</name>
    <dbReference type="NCBI Taxonomy" id="1280637"/>
    <lineage>
        <taxon>Bacteria</taxon>
        <taxon>Bacillati</taxon>
        <taxon>Actinomycetota</taxon>
        <taxon>Actinomycetes</taxon>
        <taxon>Pseudonocardiales</taxon>
        <taxon>Pseudonocardiaceae</taxon>
        <taxon>Saccharothrix</taxon>
    </lineage>
</organism>
<evidence type="ECO:0000256" key="3">
    <source>
        <dbReference type="ARBA" id="ARBA00023163"/>
    </source>
</evidence>
<dbReference type="Pfam" id="PF01614">
    <property type="entry name" value="IclR_C"/>
    <property type="match status" value="1"/>
</dbReference>
<dbReference type="OrthoDB" id="60629at2"/>
<dbReference type="AlphaFoldDB" id="A0A2P8I067"/>
<accession>A0A2P8I067</accession>
<evidence type="ECO:0000259" key="4">
    <source>
        <dbReference type="PROSITE" id="PS51077"/>
    </source>
</evidence>
<dbReference type="InterPro" id="IPR036388">
    <property type="entry name" value="WH-like_DNA-bd_sf"/>
</dbReference>
<evidence type="ECO:0000259" key="5">
    <source>
        <dbReference type="PROSITE" id="PS51078"/>
    </source>
</evidence>